<feature type="compositionally biased region" description="Polar residues" evidence="1">
    <location>
        <begin position="84"/>
        <end position="98"/>
    </location>
</feature>
<evidence type="ECO:0000313" key="2">
    <source>
        <dbReference type="EMBL" id="CAI93828.1"/>
    </source>
</evidence>
<reference evidence="2" key="1">
    <citation type="submission" date="2005-05" db="EMBL/GenBank/DDBJ databases">
        <authorList>
            <person name="Foissac X."/>
        </authorList>
    </citation>
    <scope>NUCLEOTIDE SEQUENCE</scope>
    <source>
        <strain evidence="2">GII3</strain>
        <plasmid evidence="2">pSci6</plasmid>
    </source>
</reference>
<feature type="compositionally biased region" description="Acidic residues" evidence="1">
    <location>
        <begin position="148"/>
        <end position="157"/>
    </location>
</feature>
<dbReference type="EMBL" id="AJ969074">
    <property type="protein sequence ID" value="CAI93826.1"/>
    <property type="molecule type" value="Genomic_DNA"/>
</dbReference>
<dbReference type="EMBL" id="AJ969074">
    <property type="protein sequence ID" value="CAI93828.1"/>
    <property type="molecule type" value="Genomic_DNA"/>
</dbReference>
<feature type="region of interest" description="Disordered" evidence="1">
    <location>
        <begin position="133"/>
        <end position="157"/>
    </location>
</feature>
<reference evidence="2" key="2">
    <citation type="journal article" date="2006" name="Microbiology (Mosc.)">
        <title>Absence of plasmids encoding adhesion-related proteins innon-insect-transmissible strains of Spiroplasma citri.</title>
        <authorList>
            <person name="Berho N."/>
            <person name="Duret S."/>
            <person name="Renaudin J."/>
        </authorList>
    </citation>
    <scope>NUCLEOTIDE SEQUENCE</scope>
    <source>
        <strain evidence="2">GII3</strain>
        <plasmid evidence="2">pSci6</plasmid>
    </source>
</reference>
<dbReference type="AlphaFoldDB" id="Q3ZVH0"/>
<protein>
    <submittedName>
        <fullName evidence="2">Uncharacterized protein</fullName>
    </submittedName>
</protein>
<sequence>MKFTSEIKKILKKTYKSIKKGLNSFLGILGFNKKESYDLSQKISEKIHKEISEYYKNKGVDEETKKSFDLVMLELKMENEMKNQKMQPLTPTPVSKNNNLKDKYEPIANLDKQNRAEKYKDINTEFNQLLKPVSEDSVSLSSYHSALDSEEIENERE</sequence>
<proteinExistence type="predicted"/>
<accession>Q3ZVH0</accession>
<feature type="region of interest" description="Disordered" evidence="1">
    <location>
        <begin position="82"/>
        <end position="101"/>
    </location>
</feature>
<name>Q3ZVH0_SPICI</name>
<dbReference type="RefSeq" id="WP_011310501.1">
    <property type="nucleotide sequence ID" value="NC_007392.1"/>
</dbReference>
<organism evidence="2">
    <name type="scientific">Spiroplasma citri</name>
    <dbReference type="NCBI Taxonomy" id="2133"/>
    <lineage>
        <taxon>Bacteria</taxon>
        <taxon>Bacillati</taxon>
        <taxon>Mycoplasmatota</taxon>
        <taxon>Mollicutes</taxon>
        <taxon>Entomoplasmatales</taxon>
        <taxon>Spiroplasmataceae</taxon>
        <taxon>Spiroplasma</taxon>
    </lineage>
</organism>
<geneLocation type="plasmid" evidence="2">
    <name>pSci6</name>
</geneLocation>
<evidence type="ECO:0000256" key="1">
    <source>
        <dbReference type="SAM" id="MobiDB-lite"/>
    </source>
</evidence>
<gene>
    <name evidence="2" type="primary">pJ</name>
</gene>
<keyword evidence="2" id="KW-0614">Plasmid</keyword>